<reference evidence="2 3" key="1">
    <citation type="journal article" date="2010" name="Science">
        <title>Genomic comparison of the ants Camponotus floridanus and Harpegnathos saltator.</title>
        <authorList>
            <person name="Bonasio R."/>
            <person name="Zhang G."/>
            <person name="Ye C."/>
            <person name="Mutti N.S."/>
            <person name="Fang X."/>
            <person name="Qin N."/>
            <person name="Donahue G."/>
            <person name="Yang P."/>
            <person name="Li Q."/>
            <person name="Li C."/>
            <person name="Zhang P."/>
            <person name="Huang Z."/>
            <person name="Berger S.L."/>
            <person name="Reinberg D."/>
            <person name="Wang J."/>
            <person name="Liebig J."/>
        </authorList>
    </citation>
    <scope>NUCLEOTIDE SEQUENCE [LARGE SCALE GENOMIC DNA]</scope>
    <source>
        <strain evidence="2 3">R22 G/1</strain>
    </source>
</reference>
<keyword evidence="3" id="KW-1185">Reference proteome</keyword>
<dbReference type="OrthoDB" id="72637at2759"/>
<feature type="region of interest" description="Disordered" evidence="1">
    <location>
        <begin position="97"/>
        <end position="116"/>
    </location>
</feature>
<dbReference type="Proteomes" id="UP000008237">
    <property type="component" value="Unassembled WGS sequence"/>
</dbReference>
<name>E2BBQ9_HARSA</name>
<dbReference type="PANTHER" id="PTHR37558">
    <property type="entry name" value="HTH CENPB-TYPE DOMAIN-CONTAINING PROTEIN"/>
    <property type="match status" value="1"/>
</dbReference>
<evidence type="ECO:0000313" key="2">
    <source>
        <dbReference type="EMBL" id="EFN86835.1"/>
    </source>
</evidence>
<feature type="region of interest" description="Disordered" evidence="1">
    <location>
        <begin position="158"/>
        <end position="201"/>
    </location>
</feature>
<dbReference type="EMBL" id="GL447151">
    <property type="protein sequence ID" value="EFN86835.1"/>
    <property type="molecule type" value="Genomic_DNA"/>
</dbReference>
<dbReference type="PANTHER" id="PTHR37558:SF1">
    <property type="entry name" value="HTH CENPB-TYPE DOMAIN-CONTAINING PROTEIN"/>
    <property type="match status" value="1"/>
</dbReference>
<protein>
    <submittedName>
        <fullName evidence="2">Uncharacterized protein</fullName>
    </submittedName>
</protein>
<evidence type="ECO:0000256" key="1">
    <source>
        <dbReference type="SAM" id="MobiDB-lite"/>
    </source>
</evidence>
<dbReference type="OMA" id="LQLIHKP"/>
<feature type="compositionally biased region" description="Polar residues" evidence="1">
    <location>
        <begin position="103"/>
        <end position="116"/>
    </location>
</feature>
<dbReference type="InParanoid" id="E2BBQ9"/>
<sequence length="280" mass="32565">MAKPERLRFTILDDLILLREVSGQNPYEESDRWKIVAERVVKATQKNFSLRCVKEHVDHLLKIWAREGRAHLRKSGTEEQYNEKEQLLQQVQDLQKEFRRTSKSGNSNAQKSASQARDVTFEVENIFDNLEVIIEEPAVGMSISSSLPSSTFLPVALPSPTLSSSSSSSNPLTSASPLRSPNTSPSRTGGPIRNKTRRDGLRKSTLQFLQERHKKEVEFQEKQFHLEERRIQLEEEKFRMERREREARLELEIEERRQRIAVSKQKQEILEILLQLIHKP</sequence>
<accession>E2BBQ9</accession>
<dbReference type="AlphaFoldDB" id="E2BBQ9"/>
<proteinExistence type="predicted"/>
<dbReference type="KEGG" id="hst:105181052"/>
<evidence type="ECO:0000313" key="3">
    <source>
        <dbReference type="Proteomes" id="UP000008237"/>
    </source>
</evidence>
<gene>
    <name evidence="2" type="ORF">EAI_01758</name>
</gene>
<organism evidence="3">
    <name type="scientific">Harpegnathos saltator</name>
    <name type="common">Jerdon's jumping ant</name>
    <dbReference type="NCBI Taxonomy" id="610380"/>
    <lineage>
        <taxon>Eukaryota</taxon>
        <taxon>Metazoa</taxon>
        <taxon>Ecdysozoa</taxon>
        <taxon>Arthropoda</taxon>
        <taxon>Hexapoda</taxon>
        <taxon>Insecta</taxon>
        <taxon>Pterygota</taxon>
        <taxon>Neoptera</taxon>
        <taxon>Endopterygota</taxon>
        <taxon>Hymenoptera</taxon>
        <taxon>Apocrita</taxon>
        <taxon>Aculeata</taxon>
        <taxon>Formicoidea</taxon>
        <taxon>Formicidae</taxon>
        <taxon>Ponerinae</taxon>
        <taxon>Ponerini</taxon>
        <taxon>Harpegnathos</taxon>
    </lineage>
</organism>
<dbReference type="PhylomeDB" id="E2BBQ9"/>
<feature type="compositionally biased region" description="Low complexity" evidence="1">
    <location>
        <begin position="158"/>
        <end position="178"/>
    </location>
</feature>